<organism evidence="1 2">
    <name type="scientific">Wuchereria bancrofti</name>
    <dbReference type="NCBI Taxonomy" id="6293"/>
    <lineage>
        <taxon>Eukaryota</taxon>
        <taxon>Metazoa</taxon>
        <taxon>Ecdysozoa</taxon>
        <taxon>Nematoda</taxon>
        <taxon>Chromadorea</taxon>
        <taxon>Rhabditida</taxon>
        <taxon>Spirurina</taxon>
        <taxon>Spiruromorpha</taxon>
        <taxon>Filarioidea</taxon>
        <taxon>Onchocercidae</taxon>
        <taxon>Wuchereria</taxon>
    </lineage>
</organism>
<evidence type="ECO:0000313" key="1">
    <source>
        <dbReference type="EMBL" id="VDM16839.1"/>
    </source>
</evidence>
<keyword evidence="2" id="KW-1185">Reference proteome</keyword>
<dbReference type="InParanoid" id="A0A3P7EKS2"/>
<dbReference type="Proteomes" id="UP000270924">
    <property type="component" value="Unassembled WGS sequence"/>
</dbReference>
<proteinExistence type="predicted"/>
<sequence>MLAFKFWRKKRIARWSQFDMLNMKMMFQIILNVSLLIAMISADSFSSLASLKALIGAERDIPVMINAYVEKELEKLDYLKK</sequence>
<dbReference type="EMBL" id="UYWW01009544">
    <property type="protein sequence ID" value="VDM16839.1"/>
    <property type="molecule type" value="Genomic_DNA"/>
</dbReference>
<protein>
    <submittedName>
        <fullName evidence="1">Uncharacterized protein</fullName>
    </submittedName>
</protein>
<reference evidence="1 2" key="1">
    <citation type="submission" date="2018-11" db="EMBL/GenBank/DDBJ databases">
        <authorList>
            <consortium name="Pathogen Informatics"/>
        </authorList>
    </citation>
    <scope>NUCLEOTIDE SEQUENCE [LARGE SCALE GENOMIC DNA]</scope>
</reference>
<gene>
    <name evidence="1" type="ORF">WBA_LOCUS9540</name>
</gene>
<dbReference type="OrthoDB" id="5850448at2759"/>
<evidence type="ECO:0000313" key="2">
    <source>
        <dbReference type="Proteomes" id="UP000270924"/>
    </source>
</evidence>
<name>A0A3P7EKS2_WUCBA</name>
<dbReference type="AlphaFoldDB" id="A0A3P7EKS2"/>
<accession>A0A3P7EKS2</accession>